<evidence type="ECO:0000313" key="2">
    <source>
        <dbReference type="EMBL" id="OQR71475.1"/>
    </source>
</evidence>
<dbReference type="Gene3D" id="3.40.50.300">
    <property type="entry name" value="P-loop containing nucleotide triphosphate hydrolases"/>
    <property type="match status" value="1"/>
</dbReference>
<keyword evidence="1" id="KW-0472">Membrane</keyword>
<accession>A0A1V9XD42</accession>
<keyword evidence="3" id="KW-1185">Reference proteome</keyword>
<dbReference type="STRING" id="418985.A0A1V9XD42"/>
<keyword evidence="1" id="KW-1133">Transmembrane helix</keyword>
<name>A0A1V9XD42_9ACAR</name>
<dbReference type="PANTHER" id="PTHR33559">
    <property type="entry name" value="PROTEASOME ASSEMBLY CHAPERONE 4"/>
    <property type="match status" value="1"/>
</dbReference>
<dbReference type="GO" id="GO:0000502">
    <property type="term" value="C:proteasome complex"/>
    <property type="evidence" value="ECO:0007669"/>
    <property type="project" value="UniProtKB-KW"/>
</dbReference>
<keyword evidence="1" id="KW-0812">Transmembrane</keyword>
<evidence type="ECO:0000313" key="3">
    <source>
        <dbReference type="Proteomes" id="UP000192247"/>
    </source>
</evidence>
<dbReference type="SUPFAM" id="SSF52540">
    <property type="entry name" value="P-loop containing nucleoside triphosphate hydrolases"/>
    <property type="match status" value="1"/>
</dbReference>
<dbReference type="GO" id="GO:0043248">
    <property type="term" value="P:proteasome assembly"/>
    <property type="evidence" value="ECO:0007669"/>
    <property type="project" value="InterPro"/>
</dbReference>
<sequence>MAANASVGFVATTFRGHLDQREVYFHVIRMTQAFFLWIGDDSKELNDLAVGMPPLPGGVSNFGVSTRLLGNTALDALSQNIAQKLAKKTGCQVFVSVNLRHADKNAEIELQKRILEELTLNPEVTLGLIFPRWEKGNFDRPRGSYGLRDEYASFTPPSEWSDDIDLCSEYGESICSDQSSVTSYSFPESPTRSENCPIGSCGSPGSAVSLRFTIASHCSRSRLTLERGHQKRQLSSRIFTPNIVRIMSLLVAAGVAAFASFMYNVPIMQRVEMKSLRESLNRNVYCQRHAVDEIMRHVHEYTTLGQRGPVLLFLTGPEGCGKTHTINIMAEVNPSWTKIVATHEQANLNQLGQEEFVANVRKRIRSSKLNFIFVDDVPSLREGSPFVEMKLKPLLTSVKFESTLVFVVITMLSHDGKMNAPAFLASQWEYQMIPYSGLNRTCVQLCAADVIVALDRDPRKVDLDSLMQRFDFQENDEGQQVSVDGCKSVPIKVAIYLEGDPPVYDEPIW</sequence>
<proteinExistence type="predicted"/>
<dbReference type="Proteomes" id="UP000192247">
    <property type="component" value="Unassembled WGS sequence"/>
</dbReference>
<dbReference type="EMBL" id="MNPL01014505">
    <property type="protein sequence ID" value="OQR71475.1"/>
    <property type="molecule type" value="Genomic_DNA"/>
</dbReference>
<protein>
    <submittedName>
        <fullName evidence="2">Proteasome assembly chaperone 4-like</fullName>
    </submittedName>
</protein>
<evidence type="ECO:0000256" key="1">
    <source>
        <dbReference type="SAM" id="Phobius"/>
    </source>
</evidence>
<dbReference type="OrthoDB" id="368507at2759"/>
<dbReference type="InParanoid" id="A0A1V9XD42"/>
<dbReference type="PANTHER" id="PTHR33559:SF1">
    <property type="entry name" value="PROTEASOME ASSEMBLY CHAPERONE 4"/>
    <property type="match status" value="1"/>
</dbReference>
<dbReference type="AlphaFoldDB" id="A0A1V9XD42"/>
<dbReference type="InterPro" id="IPR027417">
    <property type="entry name" value="P-loop_NTPase"/>
</dbReference>
<dbReference type="Pfam" id="PF16093">
    <property type="entry name" value="PAC4"/>
    <property type="match status" value="1"/>
</dbReference>
<organism evidence="2 3">
    <name type="scientific">Tropilaelaps mercedesae</name>
    <dbReference type="NCBI Taxonomy" id="418985"/>
    <lineage>
        <taxon>Eukaryota</taxon>
        <taxon>Metazoa</taxon>
        <taxon>Ecdysozoa</taxon>
        <taxon>Arthropoda</taxon>
        <taxon>Chelicerata</taxon>
        <taxon>Arachnida</taxon>
        <taxon>Acari</taxon>
        <taxon>Parasitiformes</taxon>
        <taxon>Mesostigmata</taxon>
        <taxon>Gamasina</taxon>
        <taxon>Dermanyssoidea</taxon>
        <taxon>Laelapidae</taxon>
        <taxon>Tropilaelaps</taxon>
    </lineage>
</organism>
<feature type="transmembrane region" description="Helical" evidence="1">
    <location>
        <begin position="243"/>
        <end position="265"/>
    </location>
</feature>
<reference evidence="2 3" key="1">
    <citation type="journal article" date="2017" name="Gigascience">
        <title>Draft genome of the honey bee ectoparasitic mite, Tropilaelaps mercedesae, is shaped by the parasitic life history.</title>
        <authorList>
            <person name="Dong X."/>
            <person name="Armstrong S.D."/>
            <person name="Xia D."/>
            <person name="Makepeace B.L."/>
            <person name="Darby A.C."/>
            <person name="Kadowaki T."/>
        </authorList>
    </citation>
    <scope>NUCLEOTIDE SEQUENCE [LARGE SCALE GENOMIC DNA]</scope>
    <source>
        <strain evidence="2">Wuxi-XJTLU</strain>
    </source>
</reference>
<comment type="caution">
    <text evidence="2">The sequence shown here is derived from an EMBL/GenBank/DDBJ whole genome shotgun (WGS) entry which is preliminary data.</text>
</comment>
<dbReference type="InterPro" id="IPR032157">
    <property type="entry name" value="PAC4"/>
</dbReference>
<keyword evidence="2" id="KW-0647">Proteasome</keyword>
<gene>
    <name evidence="2" type="ORF">BIW11_10974</name>
</gene>